<evidence type="ECO:0000256" key="2">
    <source>
        <dbReference type="SAM" id="MobiDB-lite"/>
    </source>
</evidence>
<dbReference type="EMBL" id="MHPJ01000026">
    <property type="protein sequence ID" value="OGZ78139.1"/>
    <property type="molecule type" value="Genomic_DNA"/>
</dbReference>
<reference evidence="4 5" key="1">
    <citation type="journal article" date="2016" name="Nat. Commun.">
        <title>Thousands of microbial genomes shed light on interconnected biogeochemical processes in an aquifer system.</title>
        <authorList>
            <person name="Anantharaman K."/>
            <person name="Brown C.T."/>
            <person name="Hug L.A."/>
            <person name="Sharon I."/>
            <person name="Castelle C.J."/>
            <person name="Probst A.J."/>
            <person name="Thomas B.C."/>
            <person name="Singh A."/>
            <person name="Wilkins M.J."/>
            <person name="Karaoz U."/>
            <person name="Brodie E.L."/>
            <person name="Williams K.H."/>
            <person name="Hubbard S.S."/>
            <person name="Banfield J.F."/>
        </authorList>
    </citation>
    <scope>NUCLEOTIDE SEQUENCE [LARGE SCALE GENOMIC DNA]</scope>
</reference>
<dbReference type="AlphaFoldDB" id="A0A1G2ITC3"/>
<keyword evidence="3" id="KW-0472">Membrane</keyword>
<accession>A0A1G2ITC3</accession>
<evidence type="ECO:0000256" key="3">
    <source>
        <dbReference type="SAM" id="Phobius"/>
    </source>
</evidence>
<keyword evidence="3" id="KW-0812">Transmembrane</keyword>
<proteinExistence type="predicted"/>
<keyword evidence="3" id="KW-1133">Transmembrane helix</keyword>
<feature type="coiled-coil region" evidence="1">
    <location>
        <begin position="133"/>
        <end position="201"/>
    </location>
</feature>
<name>A0A1G2ITC3_9BACT</name>
<protein>
    <submittedName>
        <fullName evidence="4">Uncharacterized protein</fullName>
    </submittedName>
</protein>
<feature type="transmembrane region" description="Helical" evidence="3">
    <location>
        <begin position="6"/>
        <end position="25"/>
    </location>
</feature>
<evidence type="ECO:0000313" key="4">
    <source>
        <dbReference type="EMBL" id="OGZ78139.1"/>
    </source>
</evidence>
<dbReference type="Proteomes" id="UP000178650">
    <property type="component" value="Unassembled WGS sequence"/>
</dbReference>
<sequence>MMTARGWKFVYAGIVVVFLILFAFYRRCSGRPKPSASEKAPAAVPATTSMPVQTLPKPASPLALTPSSLGGQAPQTQEVEAPHFRMEVKIGPPSIIDAVSDMIEKNRKQGEQADLKIDIAPSPKPEVATQRKKRPAEREKMILQQRLESLRKELLMEKQIANYPAPRAQWEEAQRNLTSKIEDLEDQIDNTITAISNIKAEIE</sequence>
<gene>
    <name evidence="4" type="ORF">A2358_02200</name>
</gene>
<feature type="compositionally biased region" description="Low complexity" evidence="2">
    <location>
        <begin position="33"/>
        <end position="46"/>
    </location>
</feature>
<feature type="compositionally biased region" description="Polar residues" evidence="2">
    <location>
        <begin position="65"/>
        <end position="78"/>
    </location>
</feature>
<comment type="caution">
    <text evidence="4">The sequence shown here is derived from an EMBL/GenBank/DDBJ whole genome shotgun (WGS) entry which is preliminary data.</text>
</comment>
<organism evidence="4 5">
    <name type="scientific">Candidatus Staskawiczbacteria bacterium RIFOXYB1_FULL_37_44</name>
    <dbReference type="NCBI Taxonomy" id="1802223"/>
    <lineage>
        <taxon>Bacteria</taxon>
        <taxon>Candidatus Staskawicziibacteriota</taxon>
    </lineage>
</organism>
<keyword evidence="1" id="KW-0175">Coiled coil</keyword>
<evidence type="ECO:0000256" key="1">
    <source>
        <dbReference type="SAM" id="Coils"/>
    </source>
</evidence>
<feature type="region of interest" description="Disordered" evidence="2">
    <location>
        <begin position="33"/>
        <end position="78"/>
    </location>
</feature>
<evidence type="ECO:0000313" key="5">
    <source>
        <dbReference type="Proteomes" id="UP000178650"/>
    </source>
</evidence>